<gene>
    <name evidence="1" type="ORF">HMPREF9420_0269</name>
</gene>
<dbReference type="HOGENOM" id="CLU_3274688_0_0_10"/>
<evidence type="ECO:0000313" key="2">
    <source>
        <dbReference type="Proteomes" id="UP000003874"/>
    </source>
</evidence>
<protein>
    <submittedName>
        <fullName evidence="1">Uncharacterized protein</fullName>
    </submittedName>
</protein>
<name>E6MLA2_9BACT</name>
<keyword evidence="2" id="KW-1185">Reference proteome</keyword>
<accession>E6MLA2</accession>
<proteinExistence type="predicted"/>
<evidence type="ECO:0000313" key="1">
    <source>
        <dbReference type="EMBL" id="EFV05591.1"/>
    </source>
</evidence>
<comment type="caution">
    <text evidence="1">The sequence shown here is derived from an EMBL/GenBank/DDBJ whole genome shotgun (WGS) entry which is preliminary data.</text>
</comment>
<dbReference type="AlphaFoldDB" id="E6MLA2"/>
<dbReference type="Proteomes" id="UP000003874">
    <property type="component" value="Unassembled WGS sequence"/>
</dbReference>
<sequence>MNILPLFVLSQIMQHFKSNYRVFRYKLQAVSMQITTGFSAQ</sequence>
<dbReference type="EMBL" id="AEQO01000023">
    <property type="protein sequence ID" value="EFV05591.1"/>
    <property type="molecule type" value="Genomic_DNA"/>
</dbReference>
<dbReference type="STRING" id="888832.HMPREF9420_0269"/>
<reference evidence="1 2" key="1">
    <citation type="submission" date="2010-12" db="EMBL/GenBank/DDBJ databases">
        <authorList>
            <person name="Muzny D."/>
            <person name="Qin X."/>
            <person name="Deng J."/>
            <person name="Jiang H."/>
            <person name="Liu Y."/>
            <person name="Qu J."/>
            <person name="Song X.-Z."/>
            <person name="Zhang L."/>
            <person name="Thornton R."/>
            <person name="Coyle M."/>
            <person name="Francisco L."/>
            <person name="Jackson L."/>
            <person name="Javaid M."/>
            <person name="Korchina V."/>
            <person name="Kovar C."/>
            <person name="Mata R."/>
            <person name="Mathew T."/>
            <person name="Ngo R."/>
            <person name="Nguyen L."/>
            <person name="Nguyen N."/>
            <person name="Okwuonu G."/>
            <person name="Ongeri F."/>
            <person name="Pham C."/>
            <person name="Simmons D."/>
            <person name="Wilczek-Boney K."/>
            <person name="Hale W."/>
            <person name="Jakkamsetti A."/>
            <person name="Pham P."/>
            <person name="Ruth R."/>
            <person name="San Lucas F."/>
            <person name="Warren J."/>
            <person name="Zhang J."/>
            <person name="Zhao Z."/>
            <person name="Zhou C."/>
            <person name="Zhu D."/>
            <person name="Lee S."/>
            <person name="Bess C."/>
            <person name="Blankenburg K."/>
            <person name="Forbes L."/>
            <person name="Fu Q."/>
            <person name="Gubbala S."/>
            <person name="Hirani K."/>
            <person name="Jayaseelan J.C."/>
            <person name="Lara F."/>
            <person name="Munidasa M."/>
            <person name="Palculict T."/>
            <person name="Patil S."/>
            <person name="Pu L.-L."/>
            <person name="Saada N."/>
            <person name="Tang L."/>
            <person name="Weissenberger G."/>
            <person name="Zhu Y."/>
            <person name="Hemphill L."/>
            <person name="Shang Y."/>
            <person name="Youmans B."/>
            <person name="Ayvaz T."/>
            <person name="Ross M."/>
            <person name="Santibanez J."/>
            <person name="Aqrawi P."/>
            <person name="Gross S."/>
            <person name="Joshi V."/>
            <person name="Fowler G."/>
            <person name="Nazareth L."/>
            <person name="Reid J."/>
            <person name="Worley K."/>
            <person name="Petrosino J."/>
            <person name="Highlander S."/>
            <person name="Gibbs R."/>
        </authorList>
    </citation>
    <scope>NUCLEOTIDE SEQUENCE [LARGE SCALE GENOMIC DNA]</scope>
    <source>
        <strain evidence="1 2">DSM 15606</strain>
    </source>
</reference>
<organism evidence="1 2">
    <name type="scientific">Segatella salivae DSM 15606</name>
    <dbReference type="NCBI Taxonomy" id="888832"/>
    <lineage>
        <taxon>Bacteria</taxon>
        <taxon>Pseudomonadati</taxon>
        <taxon>Bacteroidota</taxon>
        <taxon>Bacteroidia</taxon>
        <taxon>Bacteroidales</taxon>
        <taxon>Prevotellaceae</taxon>
        <taxon>Segatella</taxon>
    </lineage>
</organism>